<evidence type="ECO:0000256" key="3">
    <source>
        <dbReference type="ARBA" id="ARBA00022630"/>
    </source>
</evidence>
<evidence type="ECO:0000256" key="5">
    <source>
        <dbReference type="ARBA" id="ARBA00023002"/>
    </source>
</evidence>
<dbReference type="Pfam" id="PF01494">
    <property type="entry name" value="FAD_binding_3"/>
    <property type="match status" value="1"/>
</dbReference>
<comment type="pathway">
    <text evidence="2">Secondary metabolite biosynthesis.</text>
</comment>
<dbReference type="SUPFAM" id="SSF54373">
    <property type="entry name" value="FAD-linked reductases, C-terminal domain"/>
    <property type="match status" value="1"/>
</dbReference>
<dbReference type="Gene3D" id="3.50.50.60">
    <property type="entry name" value="FAD/NAD(P)-binding domain"/>
    <property type="match status" value="1"/>
</dbReference>
<keyword evidence="4" id="KW-0274">FAD</keyword>
<dbReference type="AlphaFoldDB" id="A0AAW0R9L0"/>
<dbReference type="InterPro" id="IPR036188">
    <property type="entry name" value="FAD/NAD-bd_sf"/>
</dbReference>
<keyword evidence="5" id="KW-0560">Oxidoreductase</keyword>
<dbReference type="Proteomes" id="UP001392437">
    <property type="component" value="Unassembled WGS sequence"/>
</dbReference>
<evidence type="ECO:0000256" key="1">
    <source>
        <dbReference type="ARBA" id="ARBA00001974"/>
    </source>
</evidence>
<evidence type="ECO:0000313" key="8">
    <source>
        <dbReference type="Proteomes" id="UP001392437"/>
    </source>
</evidence>
<reference evidence="7 8" key="1">
    <citation type="submission" date="2023-01" db="EMBL/GenBank/DDBJ databases">
        <title>Analysis of 21 Apiospora genomes using comparative genomics revels a genus with tremendous synthesis potential of carbohydrate active enzymes and secondary metabolites.</title>
        <authorList>
            <person name="Sorensen T."/>
        </authorList>
    </citation>
    <scope>NUCLEOTIDE SEQUENCE [LARGE SCALE GENOMIC DNA]</scope>
    <source>
        <strain evidence="7 8">CBS 117206</strain>
    </source>
</reference>
<dbReference type="PANTHER" id="PTHR43004:SF19">
    <property type="entry name" value="BINDING MONOOXYGENASE, PUTATIVE (JCVI)-RELATED"/>
    <property type="match status" value="1"/>
</dbReference>
<accession>A0AAW0R9L0</accession>
<dbReference type="SUPFAM" id="SSF51905">
    <property type="entry name" value="FAD/NAD(P)-binding domain"/>
    <property type="match status" value="1"/>
</dbReference>
<name>A0AAW0R9L0_9PEZI</name>
<protein>
    <submittedName>
        <fullName evidence="7">FAD monooxygenase</fullName>
    </submittedName>
</protein>
<dbReference type="PRINTS" id="PR00420">
    <property type="entry name" value="RNGMNOXGNASE"/>
</dbReference>
<dbReference type="InterPro" id="IPR002938">
    <property type="entry name" value="FAD-bd"/>
</dbReference>
<dbReference type="EMBL" id="JAQQWP010000002">
    <property type="protein sequence ID" value="KAK8130557.1"/>
    <property type="molecule type" value="Genomic_DNA"/>
</dbReference>
<keyword evidence="3" id="KW-0285">Flavoprotein</keyword>
<dbReference type="GO" id="GO:0071949">
    <property type="term" value="F:FAD binding"/>
    <property type="evidence" value="ECO:0007669"/>
    <property type="project" value="InterPro"/>
</dbReference>
<evidence type="ECO:0000313" key="7">
    <source>
        <dbReference type="EMBL" id="KAK8130557.1"/>
    </source>
</evidence>
<gene>
    <name evidence="7" type="ORF">PG999_002937</name>
</gene>
<keyword evidence="7" id="KW-0503">Monooxygenase</keyword>
<evidence type="ECO:0000256" key="2">
    <source>
        <dbReference type="ARBA" id="ARBA00005179"/>
    </source>
</evidence>
<dbReference type="GO" id="GO:0016709">
    <property type="term" value="F:oxidoreductase activity, acting on paired donors, with incorporation or reduction of molecular oxygen, NAD(P)H as one donor, and incorporation of one atom of oxygen"/>
    <property type="evidence" value="ECO:0007669"/>
    <property type="project" value="UniProtKB-ARBA"/>
</dbReference>
<comment type="cofactor">
    <cofactor evidence="1">
        <name>FAD</name>
        <dbReference type="ChEBI" id="CHEBI:57692"/>
    </cofactor>
</comment>
<evidence type="ECO:0000259" key="6">
    <source>
        <dbReference type="Pfam" id="PF01494"/>
    </source>
</evidence>
<dbReference type="InterPro" id="IPR050641">
    <property type="entry name" value="RIFMO-like"/>
</dbReference>
<keyword evidence="8" id="KW-1185">Reference proteome</keyword>
<proteinExistence type="predicted"/>
<evidence type="ECO:0000256" key="4">
    <source>
        <dbReference type="ARBA" id="ARBA00022827"/>
    </source>
</evidence>
<feature type="domain" description="FAD-binding" evidence="6">
    <location>
        <begin position="7"/>
        <end position="359"/>
    </location>
</feature>
<dbReference type="Gene3D" id="3.30.9.10">
    <property type="entry name" value="D-Amino Acid Oxidase, subunit A, domain 2"/>
    <property type="match status" value="1"/>
</dbReference>
<sequence>MNAVIIDVDIVIIGGGPTGLLCAVLARQLGLTVSVIDEKTATLDFGRADGLNARTQQYLEIAGTLKELRPKGIECDTSSTFADGGFKSRQSNWWTSLQHCHHKCFLMVGQPEVEKVLMSQLPSYRITKGFPMVRRNEVAMEIEEDNDGVTVLSYAETETGNLSFDKITTRAKFAVGADGAHSMVRKSLKVGFEGTEPGMNWAVIDTLLSTDFPVCKEIISFQLNGESRVLWVPRERNLARFYVRLLEDQEITQANVEATIREHMAPYQVEFVHAEWFSTFEVRERLASSFVSREGKGRIALAGDAAHVHSINGAQGLNTGIADAFGLVWRLALACKNTKNAETLMTSYALERRTIAQGTIGLAAQLVRDTRHGAERYVATIEKNAGYITGMGVSYTGIESPLVVESRIGIWRAGERCPDISLGSPNPSFEICNSAARKRLYSTVGYGRFILFLVGDQQIQIPPYGLGTGYALDIIMLLRTGAFPTHTIDFDGIDFSAFFWRVKFWLTEVVGPDDSFAVVVRPDMYIGCVGECATCIKYLDSFSQ</sequence>
<organism evidence="7 8">
    <name type="scientific">Apiospora kogelbergensis</name>
    <dbReference type="NCBI Taxonomy" id="1337665"/>
    <lineage>
        <taxon>Eukaryota</taxon>
        <taxon>Fungi</taxon>
        <taxon>Dikarya</taxon>
        <taxon>Ascomycota</taxon>
        <taxon>Pezizomycotina</taxon>
        <taxon>Sordariomycetes</taxon>
        <taxon>Xylariomycetidae</taxon>
        <taxon>Amphisphaeriales</taxon>
        <taxon>Apiosporaceae</taxon>
        <taxon>Apiospora</taxon>
    </lineage>
</organism>
<comment type="caution">
    <text evidence="7">The sequence shown here is derived from an EMBL/GenBank/DDBJ whole genome shotgun (WGS) entry which is preliminary data.</text>
</comment>
<dbReference type="PANTHER" id="PTHR43004">
    <property type="entry name" value="TRK SYSTEM POTASSIUM UPTAKE PROTEIN"/>
    <property type="match status" value="1"/>
</dbReference>